<dbReference type="Proteomes" id="UP000694425">
    <property type="component" value="Unplaced"/>
</dbReference>
<evidence type="ECO:0000256" key="5">
    <source>
        <dbReference type="ARBA" id="ARBA00022692"/>
    </source>
</evidence>
<protein>
    <submittedName>
        <fullName evidence="12">Uncharacterized protein</fullName>
    </submittedName>
</protein>
<evidence type="ECO:0000256" key="7">
    <source>
        <dbReference type="ARBA" id="ARBA00022982"/>
    </source>
</evidence>
<evidence type="ECO:0000313" key="12">
    <source>
        <dbReference type="Ensembl" id="ENSNVIP00000013413.1"/>
    </source>
</evidence>
<name>A0A8C7B0F4_NEOVI</name>
<dbReference type="GO" id="GO:0005743">
    <property type="term" value="C:mitochondrial inner membrane"/>
    <property type="evidence" value="ECO:0007669"/>
    <property type="project" value="UniProtKB-SubCell"/>
</dbReference>
<dbReference type="Gene3D" id="1.20.5.210">
    <property type="entry name" value="Cytochrome b-c1 complex subunit 8"/>
    <property type="match status" value="1"/>
</dbReference>
<accession>A0A8C7B0F4</accession>
<evidence type="ECO:0000256" key="9">
    <source>
        <dbReference type="ARBA" id="ARBA00023128"/>
    </source>
</evidence>
<comment type="similarity">
    <text evidence="2">Belongs to the UQCRQ/QCR8 family.</text>
</comment>
<keyword evidence="3" id="KW-0813">Transport</keyword>
<evidence type="ECO:0000256" key="8">
    <source>
        <dbReference type="ARBA" id="ARBA00022989"/>
    </source>
</evidence>
<keyword evidence="13" id="KW-1185">Reference proteome</keyword>
<organism evidence="12 13">
    <name type="scientific">Neovison vison</name>
    <name type="common">American mink</name>
    <name type="synonym">Mustela vison</name>
    <dbReference type="NCBI Taxonomy" id="452646"/>
    <lineage>
        <taxon>Eukaryota</taxon>
        <taxon>Metazoa</taxon>
        <taxon>Chordata</taxon>
        <taxon>Craniata</taxon>
        <taxon>Vertebrata</taxon>
        <taxon>Euteleostomi</taxon>
        <taxon>Mammalia</taxon>
        <taxon>Eutheria</taxon>
        <taxon>Laurasiatheria</taxon>
        <taxon>Carnivora</taxon>
        <taxon>Caniformia</taxon>
        <taxon>Musteloidea</taxon>
        <taxon>Mustelidae</taxon>
        <taxon>Mustelinae</taxon>
        <taxon>Neogale</taxon>
    </lineage>
</organism>
<evidence type="ECO:0000256" key="3">
    <source>
        <dbReference type="ARBA" id="ARBA00022448"/>
    </source>
</evidence>
<keyword evidence="8" id="KW-1133">Transmembrane helix</keyword>
<comment type="subcellular location">
    <subcellularLocation>
        <location evidence="1">Mitochondrion inner membrane</location>
        <topology evidence="1">Single-pass membrane protein</topology>
    </subcellularLocation>
</comment>
<dbReference type="GO" id="GO:0006122">
    <property type="term" value="P:mitochondrial electron transport, ubiquinol to cytochrome c"/>
    <property type="evidence" value="ECO:0007669"/>
    <property type="project" value="InterPro"/>
</dbReference>
<evidence type="ECO:0000256" key="2">
    <source>
        <dbReference type="ARBA" id="ARBA00007668"/>
    </source>
</evidence>
<evidence type="ECO:0000256" key="4">
    <source>
        <dbReference type="ARBA" id="ARBA00022660"/>
    </source>
</evidence>
<keyword evidence="9" id="KW-0496">Mitochondrion</keyword>
<evidence type="ECO:0000256" key="6">
    <source>
        <dbReference type="ARBA" id="ARBA00022792"/>
    </source>
</evidence>
<keyword evidence="4" id="KW-0679">Respiratory chain</keyword>
<dbReference type="AlphaFoldDB" id="A0A8C7B0F4"/>
<evidence type="ECO:0000256" key="11">
    <source>
        <dbReference type="SAM" id="MobiDB-lite"/>
    </source>
</evidence>
<keyword evidence="10" id="KW-0472">Membrane</keyword>
<dbReference type="GeneTree" id="ENSGT01140000285488"/>
<reference evidence="12" key="1">
    <citation type="submission" date="2025-08" db="UniProtKB">
        <authorList>
            <consortium name="Ensembl"/>
        </authorList>
    </citation>
    <scope>IDENTIFICATION</scope>
</reference>
<dbReference type="GO" id="GO:0045275">
    <property type="term" value="C:respiratory chain complex III"/>
    <property type="evidence" value="ECO:0007669"/>
    <property type="project" value="InterPro"/>
</dbReference>
<dbReference type="SUPFAM" id="SSF81508">
    <property type="entry name" value="Ubiquinone-binding protein QP-C of cytochrome bc1 complex (Ubiquinol-cytochrome c reductase)"/>
    <property type="match status" value="1"/>
</dbReference>
<keyword evidence="5" id="KW-0812">Transmembrane</keyword>
<reference evidence="12" key="2">
    <citation type="submission" date="2025-09" db="UniProtKB">
        <authorList>
            <consortium name="Ensembl"/>
        </authorList>
    </citation>
    <scope>IDENTIFICATION</scope>
</reference>
<feature type="region of interest" description="Disordered" evidence="11">
    <location>
        <begin position="69"/>
        <end position="91"/>
    </location>
</feature>
<proteinExistence type="inferred from homology"/>
<dbReference type="Ensembl" id="ENSNVIT00000015685.1">
    <property type="protein sequence ID" value="ENSNVIP00000013413.1"/>
    <property type="gene ID" value="ENSNVIG00000010579.1"/>
</dbReference>
<dbReference type="InterPro" id="IPR036642">
    <property type="entry name" value="Cyt_bc1_su8_sf"/>
</dbReference>
<evidence type="ECO:0000313" key="13">
    <source>
        <dbReference type="Proteomes" id="UP000694425"/>
    </source>
</evidence>
<keyword evidence="7" id="KW-0249">Electron transport</keyword>
<evidence type="ECO:0000256" key="1">
    <source>
        <dbReference type="ARBA" id="ARBA00004434"/>
    </source>
</evidence>
<keyword evidence="6" id="KW-0999">Mitochondrion inner membrane</keyword>
<sequence>LAHEFGNLTWMQHGTTHSFVVLRASHLPTNFGEGSSGVRHHTRTSTLGTGPPFVVFCFSYTWGTHKFEKSKGKSSAAYENDKSGAPGWLSR</sequence>
<evidence type="ECO:0000256" key="10">
    <source>
        <dbReference type="ARBA" id="ARBA00023136"/>
    </source>
</evidence>